<comment type="caution">
    <text evidence="1">The sequence shown here is derived from an EMBL/GenBank/DDBJ whole genome shotgun (WGS) entry which is preliminary data.</text>
</comment>
<keyword evidence="2" id="KW-1185">Reference proteome</keyword>
<protein>
    <submittedName>
        <fullName evidence="1">Uncharacterized protein</fullName>
    </submittedName>
</protein>
<evidence type="ECO:0000313" key="2">
    <source>
        <dbReference type="Proteomes" id="UP001059596"/>
    </source>
</evidence>
<evidence type="ECO:0000313" key="1">
    <source>
        <dbReference type="EMBL" id="KAI8041256.1"/>
    </source>
</evidence>
<feature type="non-terminal residue" evidence="1">
    <location>
        <position position="1"/>
    </location>
</feature>
<dbReference type="AlphaFoldDB" id="A0A9Q0BR88"/>
<name>A0A9Q0BR88_9MUSC</name>
<reference evidence="1" key="1">
    <citation type="journal article" date="2023" name="Genome Biol. Evol.">
        <title>Long-read-based Genome Assembly of Drosophila gunungcola Reveals Fewer Chemosensory Genes in Flower-breeding Species.</title>
        <authorList>
            <person name="Negi A."/>
            <person name="Liao B.Y."/>
            <person name="Yeh S.D."/>
        </authorList>
    </citation>
    <scope>NUCLEOTIDE SEQUENCE</scope>
    <source>
        <strain evidence="1">Sukarami</strain>
    </source>
</reference>
<dbReference type="Proteomes" id="UP001059596">
    <property type="component" value="Unassembled WGS sequence"/>
</dbReference>
<proteinExistence type="predicted"/>
<sequence length="191" mass="19265">AAVQGTALVAALEEIAGRSAGHSPCGLQQCPPLDDLLLVLHRLQAAAHKALGFLQSIAHAQRRRRRQLCLPIVVAPFGQLGASGGSSSIDGQCLGGQRTARTRTSSGFGRQAMGIAACIGHGTGYKPPSLLLLLSRGVEIGGGGTGTGGGGGGGGSSLGMWKVLIRLCCSDSSRRLGSCSKIGMAVKPLLS</sequence>
<accession>A0A9Q0BR88</accession>
<dbReference type="EMBL" id="JAMKOV010000003">
    <property type="protein sequence ID" value="KAI8041256.1"/>
    <property type="molecule type" value="Genomic_DNA"/>
</dbReference>
<organism evidence="1 2">
    <name type="scientific">Drosophila gunungcola</name>
    <name type="common">fruit fly</name>
    <dbReference type="NCBI Taxonomy" id="103775"/>
    <lineage>
        <taxon>Eukaryota</taxon>
        <taxon>Metazoa</taxon>
        <taxon>Ecdysozoa</taxon>
        <taxon>Arthropoda</taxon>
        <taxon>Hexapoda</taxon>
        <taxon>Insecta</taxon>
        <taxon>Pterygota</taxon>
        <taxon>Neoptera</taxon>
        <taxon>Endopterygota</taxon>
        <taxon>Diptera</taxon>
        <taxon>Brachycera</taxon>
        <taxon>Muscomorpha</taxon>
        <taxon>Ephydroidea</taxon>
        <taxon>Drosophilidae</taxon>
        <taxon>Drosophila</taxon>
        <taxon>Sophophora</taxon>
    </lineage>
</organism>
<gene>
    <name evidence="1" type="ORF">M5D96_005512</name>
</gene>